<evidence type="ECO:0000256" key="7">
    <source>
        <dbReference type="SAM" id="MobiDB-lite"/>
    </source>
</evidence>
<keyword evidence="9" id="KW-1185">Reference proteome</keyword>
<keyword evidence="5 6" id="KW-0472">Membrane</keyword>
<proteinExistence type="inferred from homology"/>
<feature type="region of interest" description="Disordered" evidence="7">
    <location>
        <begin position="216"/>
        <end position="251"/>
    </location>
</feature>
<evidence type="ECO:0000256" key="3">
    <source>
        <dbReference type="ARBA" id="ARBA00022692"/>
    </source>
</evidence>
<dbReference type="Pfam" id="PF04117">
    <property type="entry name" value="Mpv17_PMP22"/>
    <property type="match status" value="1"/>
</dbReference>
<comment type="subcellular location">
    <subcellularLocation>
        <location evidence="1">Membrane</location>
        <topology evidence="1">Multi-pass membrane protein</topology>
    </subcellularLocation>
</comment>
<feature type="compositionally biased region" description="Polar residues" evidence="7">
    <location>
        <begin position="230"/>
        <end position="240"/>
    </location>
</feature>
<accession>A0AAD2CY88</accession>
<reference evidence="8" key="1">
    <citation type="submission" date="2023-08" db="EMBL/GenBank/DDBJ databases">
        <authorList>
            <person name="Audoor S."/>
            <person name="Bilcke G."/>
        </authorList>
    </citation>
    <scope>NUCLEOTIDE SEQUENCE</scope>
</reference>
<dbReference type="AlphaFoldDB" id="A0AAD2CY88"/>
<dbReference type="GO" id="GO:0005737">
    <property type="term" value="C:cytoplasm"/>
    <property type="evidence" value="ECO:0007669"/>
    <property type="project" value="TreeGrafter"/>
</dbReference>
<gene>
    <name evidence="8" type="ORF">CYCCA115_LOCUS10662</name>
</gene>
<keyword evidence="4 6" id="KW-1133">Transmembrane helix</keyword>
<name>A0AAD2CY88_9STRA</name>
<dbReference type="InterPro" id="IPR007248">
    <property type="entry name" value="Mpv17_PMP22"/>
</dbReference>
<evidence type="ECO:0000256" key="4">
    <source>
        <dbReference type="ARBA" id="ARBA00022989"/>
    </source>
</evidence>
<feature type="transmembrane region" description="Helical" evidence="6">
    <location>
        <begin position="170"/>
        <end position="186"/>
    </location>
</feature>
<feature type="transmembrane region" description="Helical" evidence="6">
    <location>
        <begin position="192"/>
        <end position="211"/>
    </location>
</feature>
<feature type="transmembrane region" description="Helical" evidence="6">
    <location>
        <begin position="124"/>
        <end position="149"/>
    </location>
</feature>
<dbReference type="Proteomes" id="UP001295423">
    <property type="component" value="Unassembled WGS sequence"/>
</dbReference>
<comment type="caution">
    <text evidence="8">The sequence shown here is derived from an EMBL/GenBank/DDBJ whole genome shotgun (WGS) entry which is preliminary data.</text>
</comment>
<evidence type="ECO:0000256" key="5">
    <source>
        <dbReference type="ARBA" id="ARBA00023136"/>
    </source>
</evidence>
<dbReference type="PANTHER" id="PTHR11266:SF17">
    <property type="entry name" value="PROTEIN MPV17"/>
    <property type="match status" value="1"/>
</dbReference>
<evidence type="ECO:0000256" key="6">
    <source>
        <dbReference type="RuleBase" id="RU363053"/>
    </source>
</evidence>
<sequence length="251" mass="28072">MNFHLMASTFESEQSKSANGIGELISEYNMLLKERPYRTKIITGVILAIVGDFIAQLRDDDPYDVNRAAAFAVFDGCYRTVQQVTYPPLIAEFQGQHILGLLESLGYASFPVSSAVLGPLEQTLISQLVIIPTIYYPVFFTITGIVQGLSFQETLERAKKTFIPLMKRNLLFWIPVQFVAFAYIPQDQQISVLIVCGLLWTVILSVSAGAIKTDDSERDRRPLPEVGMSDVNNAGESTTIMEKYESETVKR</sequence>
<evidence type="ECO:0000313" key="9">
    <source>
        <dbReference type="Proteomes" id="UP001295423"/>
    </source>
</evidence>
<comment type="similarity">
    <text evidence="2 6">Belongs to the peroxisomal membrane protein PXMP2/4 family.</text>
</comment>
<evidence type="ECO:0000256" key="2">
    <source>
        <dbReference type="ARBA" id="ARBA00006824"/>
    </source>
</evidence>
<evidence type="ECO:0000313" key="8">
    <source>
        <dbReference type="EMBL" id="CAJ1946521.1"/>
    </source>
</evidence>
<organism evidence="8 9">
    <name type="scientific">Cylindrotheca closterium</name>
    <dbReference type="NCBI Taxonomy" id="2856"/>
    <lineage>
        <taxon>Eukaryota</taxon>
        <taxon>Sar</taxon>
        <taxon>Stramenopiles</taxon>
        <taxon>Ochrophyta</taxon>
        <taxon>Bacillariophyta</taxon>
        <taxon>Bacillariophyceae</taxon>
        <taxon>Bacillariophycidae</taxon>
        <taxon>Bacillariales</taxon>
        <taxon>Bacillariaceae</taxon>
        <taxon>Cylindrotheca</taxon>
    </lineage>
</organism>
<evidence type="ECO:0000256" key="1">
    <source>
        <dbReference type="ARBA" id="ARBA00004141"/>
    </source>
</evidence>
<dbReference type="GO" id="GO:0016020">
    <property type="term" value="C:membrane"/>
    <property type="evidence" value="ECO:0007669"/>
    <property type="project" value="UniProtKB-SubCell"/>
</dbReference>
<dbReference type="EMBL" id="CAKOGP040001710">
    <property type="protein sequence ID" value="CAJ1946521.1"/>
    <property type="molecule type" value="Genomic_DNA"/>
</dbReference>
<feature type="compositionally biased region" description="Basic and acidic residues" evidence="7">
    <location>
        <begin position="242"/>
        <end position="251"/>
    </location>
</feature>
<protein>
    <submittedName>
        <fullName evidence="8">Uncharacterized protein</fullName>
    </submittedName>
</protein>
<dbReference type="PANTHER" id="PTHR11266">
    <property type="entry name" value="PEROXISOMAL MEMBRANE PROTEIN 2, PXMP2 MPV17"/>
    <property type="match status" value="1"/>
</dbReference>
<keyword evidence="3 6" id="KW-0812">Transmembrane</keyword>